<reference evidence="1 2" key="1">
    <citation type="submission" date="2013-02" db="EMBL/GenBank/DDBJ databases">
        <title>Whole genome shotgun sequence of Gordonia malaquae NBRC 108250.</title>
        <authorList>
            <person name="Yoshida I."/>
            <person name="Hosoyama A."/>
            <person name="Tsuchikane K."/>
            <person name="Ando Y."/>
            <person name="Baba S."/>
            <person name="Ohji S."/>
            <person name="Hamada M."/>
            <person name="Tamura T."/>
            <person name="Yamazoe A."/>
            <person name="Yamazaki S."/>
            <person name="Fujita N."/>
        </authorList>
    </citation>
    <scope>NUCLEOTIDE SEQUENCE [LARGE SCALE GENOMIC DNA]</scope>
    <source>
        <strain evidence="1 2">NBRC 108250</strain>
    </source>
</reference>
<name>M3VGF6_GORML</name>
<dbReference type="eggNOG" id="ENOG5033ERF">
    <property type="taxonomic scope" value="Bacteria"/>
</dbReference>
<dbReference type="STRING" id="410332.SAMN04488550_0561"/>
<sequence>MFLTDVPVNENGDRFEGPLALTVRRVSTIDVYIVDRVEIAAGRAREFVDEYQSTYMPGARDRGLRLDRMTLSPPLFLADDSNVLTVTWAVDGAAGWWSSALAARHDDAPARWWDSVADLVVHRTRTMESSVYDVAELCDV</sequence>
<gene>
    <name evidence="1" type="ORF">GM1_023_00340</name>
</gene>
<accession>M3VGF6</accession>
<keyword evidence="2" id="KW-1185">Reference proteome</keyword>
<dbReference type="Proteomes" id="UP000035009">
    <property type="component" value="Unassembled WGS sequence"/>
</dbReference>
<comment type="caution">
    <text evidence="1">The sequence shown here is derived from an EMBL/GenBank/DDBJ whole genome shotgun (WGS) entry which is preliminary data.</text>
</comment>
<organism evidence="1 2">
    <name type="scientific">Gordonia malaquae NBRC 108250</name>
    <dbReference type="NCBI Taxonomy" id="1223542"/>
    <lineage>
        <taxon>Bacteria</taxon>
        <taxon>Bacillati</taxon>
        <taxon>Actinomycetota</taxon>
        <taxon>Actinomycetes</taxon>
        <taxon>Mycobacteriales</taxon>
        <taxon>Gordoniaceae</taxon>
        <taxon>Gordonia</taxon>
    </lineage>
</organism>
<evidence type="ECO:0000313" key="2">
    <source>
        <dbReference type="Proteomes" id="UP000035009"/>
    </source>
</evidence>
<proteinExistence type="predicted"/>
<evidence type="ECO:0008006" key="3">
    <source>
        <dbReference type="Google" id="ProtNLM"/>
    </source>
</evidence>
<evidence type="ECO:0000313" key="1">
    <source>
        <dbReference type="EMBL" id="GAC80874.1"/>
    </source>
</evidence>
<dbReference type="EMBL" id="BAOP01000023">
    <property type="protein sequence ID" value="GAC80874.1"/>
    <property type="molecule type" value="Genomic_DNA"/>
</dbReference>
<dbReference type="AlphaFoldDB" id="M3VGF6"/>
<protein>
    <recommendedName>
        <fullName evidence="3">NIPSNAP domain-containing protein</fullName>
    </recommendedName>
</protein>